<feature type="transmembrane region" description="Helical" evidence="9">
    <location>
        <begin position="114"/>
        <end position="136"/>
    </location>
</feature>
<dbReference type="AlphaFoldDB" id="A0A2G6KJS1"/>
<evidence type="ECO:0000259" key="10">
    <source>
        <dbReference type="PROSITE" id="PS50928"/>
    </source>
</evidence>
<dbReference type="InterPro" id="IPR035906">
    <property type="entry name" value="MetI-like_sf"/>
</dbReference>
<evidence type="ECO:0000313" key="12">
    <source>
        <dbReference type="Proteomes" id="UP000230821"/>
    </source>
</evidence>
<keyword evidence="4" id="KW-1003">Cell membrane</keyword>
<evidence type="ECO:0000256" key="5">
    <source>
        <dbReference type="ARBA" id="ARBA00022597"/>
    </source>
</evidence>
<proteinExistence type="inferred from homology"/>
<evidence type="ECO:0000256" key="6">
    <source>
        <dbReference type="ARBA" id="ARBA00022692"/>
    </source>
</evidence>
<evidence type="ECO:0000256" key="4">
    <source>
        <dbReference type="ARBA" id="ARBA00022475"/>
    </source>
</evidence>
<dbReference type="Gene3D" id="1.10.3720.10">
    <property type="entry name" value="MetI-like"/>
    <property type="match status" value="1"/>
</dbReference>
<feature type="transmembrane region" description="Helical" evidence="9">
    <location>
        <begin position="81"/>
        <end position="102"/>
    </location>
</feature>
<evidence type="ECO:0000256" key="8">
    <source>
        <dbReference type="ARBA" id="ARBA00023136"/>
    </source>
</evidence>
<reference evidence="11 12" key="1">
    <citation type="submission" date="2017-10" db="EMBL/GenBank/DDBJ databases">
        <title>Novel microbial diversity and functional potential in the marine mammal oral microbiome.</title>
        <authorList>
            <person name="Dudek N.K."/>
            <person name="Sun C.L."/>
            <person name="Burstein D."/>
            <person name="Kantor R.S."/>
            <person name="Aliaga Goltsman D.S."/>
            <person name="Bik E.M."/>
            <person name="Thomas B.C."/>
            <person name="Banfield J.F."/>
            <person name="Relman D.A."/>
        </authorList>
    </citation>
    <scope>NUCLEOTIDE SEQUENCE [LARGE SCALE GENOMIC DNA]</scope>
    <source>
        <strain evidence="11">DOLJORAL78_47_16</strain>
    </source>
</reference>
<dbReference type="SUPFAM" id="SSF161098">
    <property type="entry name" value="MetI-like"/>
    <property type="match status" value="1"/>
</dbReference>
<dbReference type="PANTHER" id="PTHR32243">
    <property type="entry name" value="MALTOSE TRANSPORT SYSTEM PERMEASE-RELATED"/>
    <property type="match status" value="1"/>
</dbReference>
<dbReference type="Pfam" id="PF00528">
    <property type="entry name" value="BPD_transp_1"/>
    <property type="match status" value="1"/>
</dbReference>
<keyword evidence="5" id="KW-0762">Sugar transport</keyword>
<feature type="transmembrane region" description="Helical" evidence="9">
    <location>
        <begin position="189"/>
        <end position="213"/>
    </location>
</feature>
<dbReference type="InterPro" id="IPR000515">
    <property type="entry name" value="MetI-like"/>
</dbReference>
<dbReference type="CDD" id="cd06261">
    <property type="entry name" value="TM_PBP2"/>
    <property type="match status" value="1"/>
</dbReference>
<organism evidence="11 12">
    <name type="scientific">candidate division KSB3 bacterium</name>
    <dbReference type="NCBI Taxonomy" id="2044937"/>
    <lineage>
        <taxon>Bacteria</taxon>
        <taxon>candidate division KSB3</taxon>
    </lineage>
</organism>
<comment type="caution">
    <text evidence="11">The sequence shown here is derived from an EMBL/GenBank/DDBJ whole genome shotgun (WGS) entry which is preliminary data.</text>
</comment>
<feature type="domain" description="ABC transmembrane type-1" evidence="10">
    <location>
        <begin position="77"/>
        <end position="268"/>
    </location>
</feature>
<accession>A0A2G6KJS1</accession>
<sequence length="283" mass="31461">MKTNFLTAKTRKKILQYFFLIITLAFFLFPFYWIVMTSIQPKDQLYAPTPNFIPKDITLENYVNILGAGRVNIAIALKNSLIVAVSVTVLCILFGIFAAYAFARLKFRGSNTLFFALIFAEMLPPVALLIPFYLIFKQLGLTNTLQGLVIMQTSWLLPIVTWILYSYFKTIPKDLEDSARIDGASKIGALIRIIVPLSLPGLVSAGVICFVFSMGEFMGAMAIVNVTRLHTLPLALAQFVTKYSIEYGKITASAVLTIIFPVAFVLIFQKFVVKGLTAGAVKE</sequence>
<protein>
    <submittedName>
        <fullName evidence="11">Sugar ABC transporter permease</fullName>
    </submittedName>
</protein>
<evidence type="ECO:0000256" key="2">
    <source>
        <dbReference type="ARBA" id="ARBA00009047"/>
    </source>
</evidence>
<comment type="similarity">
    <text evidence="2">Belongs to the binding-protein-dependent transport system permease family. MalFG subfamily.</text>
</comment>
<name>A0A2G6KJS1_9BACT</name>
<feature type="transmembrane region" description="Helical" evidence="9">
    <location>
        <begin position="252"/>
        <end position="273"/>
    </location>
</feature>
<comment type="subcellular location">
    <subcellularLocation>
        <location evidence="1 9">Cell membrane</location>
        <topology evidence="1 9">Multi-pass membrane protein</topology>
    </subcellularLocation>
</comment>
<keyword evidence="3 9" id="KW-0813">Transport</keyword>
<dbReference type="Proteomes" id="UP000230821">
    <property type="component" value="Unassembled WGS sequence"/>
</dbReference>
<feature type="transmembrane region" description="Helical" evidence="9">
    <location>
        <begin position="14"/>
        <end position="35"/>
    </location>
</feature>
<feature type="transmembrane region" description="Helical" evidence="9">
    <location>
        <begin position="148"/>
        <end position="168"/>
    </location>
</feature>
<dbReference type="PANTHER" id="PTHR32243:SF50">
    <property type="entry name" value="MALTOSE_MALTODEXTRIN TRANSPORT SYSTEM PERMEASE PROTEIN MALG"/>
    <property type="match status" value="1"/>
</dbReference>
<evidence type="ECO:0000313" key="11">
    <source>
        <dbReference type="EMBL" id="PIE35907.1"/>
    </source>
</evidence>
<dbReference type="InterPro" id="IPR050901">
    <property type="entry name" value="BP-dep_ABC_trans_perm"/>
</dbReference>
<keyword evidence="8 9" id="KW-0472">Membrane</keyword>
<gene>
    <name evidence="11" type="ORF">CSA56_02365</name>
</gene>
<dbReference type="GO" id="GO:0005886">
    <property type="term" value="C:plasma membrane"/>
    <property type="evidence" value="ECO:0007669"/>
    <property type="project" value="UniProtKB-SubCell"/>
</dbReference>
<evidence type="ECO:0000256" key="9">
    <source>
        <dbReference type="RuleBase" id="RU363032"/>
    </source>
</evidence>
<evidence type="ECO:0000256" key="1">
    <source>
        <dbReference type="ARBA" id="ARBA00004651"/>
    </source>
</evidence>
<keyword evidence="7 9" id="KW-1133">Transmembrane helix</keyword>
<evidence type="ECO:0000256" key="3">
    <source>
        <dbReference type="ARBA" id="ARBA00022448"/>
    </source>
</evidence>
<keyword evidence="6 9" id="KW-0812">Transmembrane</keyword>
<dbReference type="EMBL" id="PDSK01000030">
    <property type="protein sequence ID" value="PIE35907.1"/>
    <property type="molecule type" value="Genomic_DNA"/>
</dbReference>
<dbReference type="GO" id="GO:0055085">
    <property type="term" value="P:transmembrane transport"/>
    <property type="evidence" value="ECO:0007669"/>
    <property type="project" value="InterPro"/>
</dbReference>
<dbReference type="PROSITE" id="PS50928">
    <property type="entry name" value="ABC_TM1"/>
    <property type="match status" value="1"/>
</dbReference>
<evidence type="ECO:0000256" key="7">
    <source>
        <dbReference type="ARBA" id="ARBA00022989"/>
    </source>
</evidence>